<dbReference type="GO" id="GO:0043337">
    <property type="term" value="F:cardiolipin synthase (CMP-forming)"/>
    <property type="evidence" value="ECO:0007669"/>
    <property type="project" value="TreeGrafter"/>
</dbReference>
<dbReference type="InterPro" id="IPR000462">
    <property type="entry name" value="CDP-OH_P_trans"/>
</dbReference>
<dbReference type="Gene3D" id="1.20.120.1760">
    <property type="match status" value="1"/>
</dbReference>
<protein>
    <recommendedName>
        <fullName evidence="5">CDP-diacylglycerol--glycerol-3-phosphate 3-phosphatidyltransferase</fullName>
        <ecNumber evidence="4">2.7.8.5</ecNumber>
    </recommendedName>
</protein>
<comment type="subcellular location">
    <subcellularLocation>
        <location evidence="1">Membrane</location>
        <topology evidence="1">Multi-pass membrane protein</topology>
    </subcellularLocation>
</comment>
<evidence type="ECO:0000256" key="10">
    <source>
        <dbReference type="ARBA" id="ARBA00023098"/>
    </source>
</evidence>
<evidence type="ECO:0000256" key="14">
    <source>
        <dbReference type="ARBA" id="ARBA00048586"/>
    </source>
</evidence>
<dbReference type="InterPro" id="IPR043130">
    <property type="entry name" value="CDP-OH_PTrfase_TM_dom"/>
</dbReference>
<dbReference type="KEGG" id="metu:GNH96_13985"/>
<evidence type="ECO:0000313" key="17">
    <source>
        <dbReference type="Proteomes" id="UP000503004"/>
    </source>
</evidence>
<dbReference type="GO" id="GO:0016020">
    <property type="term" value="C:membrane"/>
    <property type="evidence" value="ECO:0007669"/>
    <property type="project" value="UniProtKB-SubCell"/>
</dbReference>
<evidence type="ECO:0000256" key="15">
    <source>
        <dbReference type="SAM" id="Phobius"/>
    </source>
</evidence>
<comment type="similarity">
    <text evidence="3">Belongs to the CDP-alcohol phosphatidyltransferase class-I family.</text>
</comment>
<keyword evidence="12" id="KW-0594">Phospholipid biosynthesis</keyword>
<dbReference type="RefSeq" id="WP_169604224.1">
    <property type="nucleotide sequence ID" value="NZ_CP046565.1"/>
</dbReference>
<feature type="transmembrane region" description="Helical" evidence="15">
    <location>
        <begin position="149"/>
        <end position="173"/>
    </location>
</feature>
<evidence type="ECO:0000256" key="8">
    <source>
        <dbReference type="ARBA" id="ARBA00022692"/>
    </source>
</evidence>
<keyword evidence="13" id="KW-1208">Phospholipid metabolism</keyword>
<dbReference type="Proteomes" id="UP000503004">
    <property type="component" value="Chromosome"/>
</dbReference>
<evidence type="ECO:0000256" key="7">
    <source>
        <dbReference type="ARBA" id="ARBA00022679"/>
    </source>
</evidence>
<comment type="catalytic activity">
    <reaction evidence="14">
        <text>a CDP-1,2-diacyl-sn-glycerol + sn-glycerol 3-phosphate = a 1,2-diacyl-sn-glycero-3-phospho-(1'-sn-glycero-3'-phosphate) + CMP + H(+)</text>
        <dbReference type="Rhea" id="RHEA:12593"/>
        <dbReference type="ChEBI" id="CHEBI:15378"/>
        <dbReference type="ChEBI" id="CHEBI:57597"/>
        <dbReference type="ChEBI" id="CHEBI:58332"/>
        <dbReference type="ChEBI" id="CHEBI:60110"/>
        <dbReference type="ChEBI" id="CHEBI:60377"/>
        <dbReference type="EC" id="2.7.8.5"/>
    </reaction>
</comment>
<evidence type="ECO:0000256" key="13">
    <source>
        <dbReference type="ARBA" id="ARBA00023264"/>
    </source>
</evidence>
<dbReference type="EMBL" id="CP046565">
    <property type="protein sequence ID" value="QJD30951.1"/>
    <property type="molecule type" value="Genomic_DNA"/>
</dbReference>
<proteinExistence type="inferred from homology"/>
<evidence type="ECO:0000256" key="12">
    <source>
        <dbReference type="ARBA" id="ARBA00023209"/>
    </source>
</evidence>
<dbReference type="EC" id="2.7.8.5" evidence="4"/>
<comment type="pathway">
    <text evidence="2">Phospholipid metabolism; phosphatidylglycerol biosynthesis; phosphatidylglycerol from CDP-diacylglycerol: step 1/2.</text>
</comment>
<evidence type="ECO:0000256" key="1">
    <source>
        <dbReference type="ARBA" id="ARBA00004141"/>
    </source>
</evidence>
<keyword evidence="7 16" id="KW-0808">Transferase</keyword>
<keyword evidence="9 15" id="KW-1133">Transmembrane helix</keyword>
<name>A0A858QAZ5_9GAMM</name>
<feature type="transmembrane region" description="Helical" evidence="15">
    <location>
        <begin position="32"/>
        <end position="50"/>
    </location>
</feature>
<dbReference type="InterPro" id="IPR050324">
    <property type="entry name" value="CDP-alcohol_PTase-I"/>
</dbReference>
<dbReference type="GO" id="GO:0008444">
    <property type="term" value="F:CDP-diacylglycerol-glycerol-3-phosphate 3-phosphatidyltransferase activity"/>
    <property type="evidence" value="ECO:0007669"/>
    <property type="project" value="UniProtKB-EC"/>
</dbReference>
<reference evidence="17" key="1">
    <citation type="submission" date="2019-12" db="EMBL/GenBank/DDBJ databases">
        <authorList>
            <person name="Awala S.I."/>
            <person name="Rhee S.K."/>
        </authorList>
    </citation>
    <scope>NUCLEOTIDE SEQUENCE [LARGE SCALE GENOMIC DNA]</scope>
    <source>
        <strain evidence="17">IM1</strain>
    </source>
</reference>
<dbReference type="PIRSF" id="PIRSF000847">
    <property type="entry name" value="Phos_ph_gly_syn"/>
    <property type="match status" value="1"/>
</dbReference>
<gene>
    <name evidence="16" type="ORF">GNH96_13985</name>
</gene>
<accession>A0A858QAZ5</accession>
<sequence length="186" mass="20391">MRPEHIPNIISTLRILMVYPVVHLMLAERYTGALALFVIAGLSDAIDGFLAKHYGWQSRLGSYLDPLADKLLLVCCFVAGAWLGLLPVWMAAAVLLRDAVIVTGAIAYYLLAHPFDGQPILASKLNTLLQLAFIVAILFNRGVSELPPLLLDTLLAATLATTIASGAIYVYVWGRNYRLETARGRR</sequence>
<keyword evidence="10" id="KW-0443">Lipid metabolism</keyword>
<evidence type="ECO:0000256" key="9">
    <source>
        <dbReference type="ARBA" id="ARBA00022989"/>
    </source>
</evidence>
<feature type="transmembrane region" description="Helical" evidence="15">
    <location>
        <begin position="7"/>
        <end position="26"/>
    </location>
</feature>
<evidence type="ECO:0000256" key="3">
    <source>
        <dbReference type="ARBA" id="ARBA00010441"/>
    </source>
</evidence>
<dbReference type="PANTHER" id="PTHR14269">
    <property type="entry name" value="CDP-DIACYLGLYCEROL--GLYCEROL-3-PHOSPHATE 3-PHOSPHATIDYLTRANSFERASE-RELATED"/>
    <property type="match status" value="1"/>
</dbReference>
<feature type="transmembrane region" description="Helical" evidence="15">
    <location>
        <begin position="95"/>
        <end position="113"/>
    </location>
</feature>
<evidence type="ECO:0000256" key="6">
    <source>
        <dbReference type="ARBA" id="ARBA00022516"/>
    </source>
</evidence>
<keyword evidence="11 15" id="KW-0472">Membrane</keyword>
<evidence type="ECO:0000256" key="2">
    <source>
        <dbReference type="ARBA" id="ARBA00005042"/>
    </source>
</evidence>
<keyword evidence="8 15" id="KW-0812">Transmembrane</keyword>
<dbReference type="GO" id="GO:0032049">
    <property type="term" value="P:cardiolipin biosynthetic process"/>
    <property type="evidence" value="ECO:0007669"/>
    <property type="project" value="TreeGrafter"/>
</dbReference>
<evidence type="ECO:0000313" key="16">
    <source>
        <dbReference type="EMBL" id="QJD30951.1"/>
    </source>
</evidence>
<dbReference type="AlphaFoldDB" id="A0A858QAZ5"/>
<evidence type="ECO:0000256" key="11">
    <source>
        <dbReference type="ARBA" id="ARBA00023136"/>
    </source>
</evidence>
<keyword evidence="6" id="KW-0444">Lipid biosynthesis</keyword>
<evidence type="ECO:0000256" key="5">
    <source>
        <dbReference type="ARBA" id="ARBA00014944"/>
    </source>
</evidence>
<feature type="transmembrane region" description="Helical" evidence="15">
    <location>
        <begin position="125"/>
        <end position="143"/>
    </location>
</feature>
<dbReference type="PANTHER" id="PTHR14269:SF60">
    <property type="entry name" value="CARDIOLIPIN SYNTHASE (CMP-FORMING)"/>
    <property type="match status" value="1"/>
</dbReference>
<evidence type="ECO:0000256" key="4">
    <source>
        <dbReference type="ARBA" id="ARBA00013170"/>
    </source>
</evidence>
<feature type="transmembrane region" description="Helical" evidence="15">
    <location>
        <begin position="71"/>
        <end position="89"/>
    </location>
</feature>
<dbReference type="Pfam" id="PF01066">
    <property type="entry name" value="CDP-OH_P_transf"/>
    <property type="match status" value="1"/>
</dbReference>
<dbReference type="InterPro" id="IPR004570">
    <property type="entry name" value="Phosphatidylglycerol_P_synth"/>
</dbReference>
<keyword evidence="17" id="KW-1185">Reference proteome</keyword>
<organism evidence="16 17">
    <name type="scientific">Methylococcus geothermalis</name>
    <dbReference type="NCBI Taxonomy" id="2681310"/>
    <lineage>
        <taxon>Bacteria</taxon>
        <taxon>Pseudomonadati</taxon>
        <taxon>Pseudomonadota</taxon>
        <taxon>Gammaproteobacteria</taxon>
        <taxon>Methylococcales</taxon>
        <taxon>Methylococcaceae</taxon>
        <taxon>Methylococcus</taxon>
    </lineage>
</organism>